<name>A0A9P6L9C1_9AGAM</name>
<dbReference type="PROSITE" id="PS50011">
    <property type="entry name" value="PROTEIN_KINASE_DOM"/>
    <property type="match status" value="1"/>
</dbReference>
<sequence>MALKTLTYKHSDLQKVSIYMDHYCGEPSNVRQAIGEEIYNQWMDLDRVLVRLWESNAIPTQIIYTTSRGKEAGHEYVRGLLPEMTKRGIGEVGKISGTCWKVLFPMTNDTPPTACLADFGFTTLSHAARGTMTFMAPELLASSNYGLTNSVPTQEADIYAFGLVLFQASPDGRPTVPKLQASGTRLGTRPEKPANAKDVGISNALWELMQVCWHRKIEERPQIQEVVEGVKNAAAKWRKEMPPSAPEQREESDEPQAPPAEDFEVVYSHLYQEHPPPSTTIPPKKPYSAIRSPLLLKPTAFAKRGCRVKTSVDSSWGNWDYSNLAESRVARCIRATSSHFTELEARMQPTGVARDPFAKAPQQFSKHIMKRSRYQRQVREHPEFTRIMHAVLSPLWPVSRFFRFINIIDLGSRRVWTLHKNDRAFISRPELEDAEWHIEDLFPNREVTILYRVEETRRNPWTRLGYTFDNHRVLGPARSSFELLSETEESSIGDRARRA</sequence>
<feature type="domain" description="Protein kinase" evidence="2">
    <location>
        <begin position="1"/>
        <end position="235"/>
    </location>
</feature>
<gene>
    <name evidence="3" type="ORF">BJ322DRAFT_1017929</name>
</gene>
<comment type="caution">
    <text evidence="3">The sequence shown here is derived from an EMBL/GenBank/DDBJ whole genome shotgun (WGS) entry which is preliminary data.</text>
</comment>
<dbReference type="SUPFAM" id="SSF56112">
    <property type="entry name" value="Protein kinase-like (PK-like)"/>
    <property type="match status" value="1"/>
</dbReference>
<evidence type="ECO:0000259" key="2">
    <source>
        <dbReference type="PROSITE" id="PS50011"/>
    </source>
</evidence>
<accession>A0A9P6L9C1</accession>
<evidence type="ECO:0000313" key="3">
    <source>
        <dbReference type="EMBL" id="KAF9789223.1"/>
    </source>
</evidence>
<dbReference type="InterPro" id="IPR011009">
    <property type="entry name" value="Kinase-like_dom_sf"/>
</dbReference>
<dbReference type="InterPro" id="IPR051681">
    <property type="entry name" value="Ser/Thr_Kinases-Pseudokinases"/>
</dbReference>
<dbReference type="EMBL" id="WIUZ02000003">
    <property type="protein sequence ID" value="KAF9789223.1"/>
    <property type="molecule type" value="Genomic_DNA"/>
</dbReference>
<dbReference type="GO" id="GO:0005524">
    <property type="term" value="F:ATP binding"/>
    <property type="evidence" value="ECO:0007669"/>
    <property type="project" value="InterPro"/>
</dbReference>
<reference evidence="3" key="2">
    <citation type="submission" date="2020-11" db="EMBL/GenBank/DDBJ databases">
        <authorList>
            <consortium name="DOE Joint Genome Institute"/>
            <person name="Kuo A."/>
            <person name="Miyauchi S."/>
            <person name="Kiss E."/>
            <person name="Drula E."/>
            <person name="Kohler A."/>
            <person name="Sanchez-Garcia M."/>
            <person name="Andreopoulos B."/>
            <person name="Barry K.W."/>
            <person name="Bonito G."/>
            <person name="Buee M."/>
            <person name="Carver A."/>
            <person name="Chen C."/>
            <person name="Cichocki N."/>
            <person name="Clum A."/>
            <person name="Culley D."/>
            <person name="Crous P.W."/>
            <person name="Fauchery L."/>
            <person name="Girlanda M."/>
            <person name="Hayes R."/>
            <person name="Keri Z."/>
            <person name="Labutti K."/>
            <person name="Lipzen A."/>
            <person name="Lombard V."/>
            <person name="Magnuson J."/>
            <person name="Maillard F."/>
            <person name="Morin E."/>
            <person name="Murat C."/>
            <person name="Nolan M."/>
            <person name="Ohm R."/>
            <person name="Pangilinan J."/>
            <person name="Pereira M."/>
            <person name="Perotto S."/>
            <person name="Peter M."/>
            <person name="Riley R."/>
            <person name="Sitrit Y."/>
            <person name="Stielow B."/>
            <person name="Szollosi G."/>
            <person name="Zifcakova L."/>
            <person name="Stursova M."/>
            <person name="Spatafora J.W."/>
            <person name="Tedersoo L."/>
            <person name="Vaario L.-M."/>
            <person name="Yamada A."/>
            <person name="Yan M."/>
            <person name="Wang P."/>
            <person name="Xu J."/>
            <person name="Bruns T."/>
            <person name="Baldrian P."/>
            <person name="Vilgalys R."/>
            <person name="Henrissat B."/>
            <person name="Grigoriev I.V."/>
            <person name="Hibbett D."/>
            <person name="Nagy L.G."/>
            <person name="Martin F.M."/>
        </authorList>
    </citation>
    <scope>NUCLEOTIDE SEQUENCE</scope>
    <source>
        <strain evidence="3">UH-Tt-Lm1</strain>
    </source>
</reference>
<proteinExistence type="predicted"/>
<dbReference type="PANTHER" id="PTHR44329">
    <property type="entry name" value="SERINE/THREONINE-PROTEIN KINASE TNNI3K-RELATED"/>
    <property type="match status" value="1"/>
</dbReference>
<keyword evidence="4" id="KW-1185">Reference proteome</keyword>
<dbReference type="InterPro" id="IPR001245">
    <property type="entry name" value="Ser-Thr/Tyr_kinase_cat_dom"/>
</dbReference>
<dbReference type="GO" id="GO:0004674">
    <property type="term" value="F:protein serine/threonine kinase activity"/>
    <property type="evidence" value="ECO:0007669"/>
    <property type="project" value="TreeGrafter"/>
</dbReference>
<dbReference type="Gene3D" id="1.10.510.10">
    <property type="entry name" value="Transferase(Phosphotransferase) domain 1"/>
    <property type="match status" value="1"/>
</dbReference>
<evidence type="ECO:0000313" key="4">
    <source>
        <dbReference type="Proteomes" id="UP000736335"/>
    </source>
</evidence>
<evidence type="ECO:0000256" key="1">
    <source>
        <dbReference type="SAM" id="MobiDB-lite"/>
    </source>
</evidence>
<organism evidence="3 4">
    <name type="scientific">Thelephora terrestris</name>
    <dbReference type="NCBI Taxonomy" id="56493"/>
    <lineage>
        <taxon>Eukaryota</taxon>
        <taxon>Fungi</taxon>
        <taxon>Dikarya</taxon>
        <taxon>Basidiomycota</taxon>
        <taxon>Agaricomycotina</taxon>
        <taxon>Agaricomycetes</taxon>
        <taxon>Thelephorales</taxon>
        <taxon>Thelephoraceae</taxon>
        <taxon>Thelephora</taxon>
    </lineage>
</organism>
<dbReference type="AlphaFoldDB" id="A0A9P6L9C1"/>
<dbReference type="OrthoDB" id="4062651at2759"/>
<feature type="region of interest" description="Disordered" evidence="1">
    <location>
        <begin position="237"/>
        <end position="258"/>
    </location>
</feature>
<dbReference type="Pfam" id="PF07714">
    <property type="entry name" value="PK_Tyr_Ser-Thr"/>
    <property type="match status" value="1"/>
</dbReference>
<dbReference type="Proteomes" id="UP000736335">
    <property type="component" value="Unassembled WGS sequence"/>
</dbReference>
<reference evidence="3" key="1">
    <citation type="journal article" date="2020" name="Nat. Commun.">
        <title>Large-scale genome sequencing of mycorrhizal fungi provides insights into the early evolution of symbiotic traits.</title>
        <authorList>
            <person name="Miyauchi S."/>
            <person name="Kiss E."/>
            <person name="Kuo A."/>
            <person name="Drula E."/>
            <person name="Kohler A."/>
            <person name="Sanchez-Garcia M."/>
            <person name="Morin E."/>
            <person name="Andreopoulos B."/>
            <person name="Barry K.W."/>
            <person name="Bonito G."/>
            <person name="Buee M."/>
            <person name="Carver A."/>
            <person name="Chen C."/>
            <person name="Cichocki N."/>
            <person name="Clum A."/>
            <person name="Culley D."/>
            <person name="Crous P.W."/>
            <person name="Fauchery L."/>
            <person name="Girlanda M."/>
            <person name="Hayes R.D."/>
            <person name="Keri Z."/>
            <person name="LaButti K."/>
            <person name="Lipzen A."/>
            <person name="Lombard V."/>
            <person name="Magnuson J."/>
            <person name="Maillard F."/>
            <person name="Murat C."/>
            <person name="Nolan M."/>
            <person name="Ohm R.A."/>
            <person name="Pangilinan J."/>
            <person name="Pereira M.F."/>
            <person name="Perotto S."/>
            <person name="Peter M."/>
            <person name="Pfister S."/>
            <person name="Riley R."/>
            <person name="Sitrit Y."/>
            <person name="Stielow J.B."/>
            <person name="Szollosi G."/>
            <person name="Zifcakova L."/>
            <person name="Stursova M."/>
            <person name="Spatafora J.W."/>
            <person name="Tedersoo L."/>
            <person name="Vaario L.M."/>
            <person name="Yamada A."/>
            <person name="Yan M."/>
            <person name="Wang P."/>
            <person name="Xu J."/>
            <person name="Bruns T."/>
            <person name="Baldrian P."/>
            <person name="Vilgalys R."/>
            <person name="Dunand C."/>
            <person name="Henrissat B."/>
            <person name="Grigoriev I.V."/>
            <person name="Hibbett D."/>
            <person name="Nagy L.G."/>
            <person name="Martin F.M."/>
        </authorList>
    </citation>
    <scope>NUCLEOTIDE SEQUENCE</scope>
    <source>
        <strain evidence="3">UH-Tt-Lm1</strain>
    </source>
</reference>
<protein>
    <recommendedName>
        <fullName evidence="2">Protein kinase domain-containing protein</fullName>
    </recommendedName>
</protein>
<dbReference type="InterPro" id="IPR000719">
    <property type="entry name" value="Prot_kinase_dom"/>
</dbReference>